<dbReference type="EMBL" id="JAUJDW010000195">
    <property type="protein sequence ID" value="KAK0615429.1"/>
    <property type="molecule type" value="Genomic_DNA"/>
</dbReference>
<comment type="caution">
    <text evidence="1">The sequence shown here is derived from an EMBL/GenBank/DDBJ whole genome shotgun (WGS) entry which is preliminary data.</text>
</comment>
<evidence type="ECO:0000313" key="2">
    <source>
        <dbReference type="Proteomes" id="UP001175001"/>
    </source>
</evidence>
<evidence type="ECO:0000313" key="1">
    <source>
        <dbReference type="EMBL" id="KAK0615429.1"/>
    </source>
</evidence>
<reference evidence="1" key="1">
    <citation type="submission" date="2023-06" db="EMBL/GenBank/DDBJ databases">
        <title>Multi-omics analyses reveal the molecular pathogenesis toolkit of Lasiodiplodia hormozganensis, a cross-kingdom pathogen.</title>
        <authorList>
            <person name="Felix C."/>
            <person name="Meneses R."/>
            <person name="Goncalves M.F.M."/>
            <person name="Tilleman L."/>
            <person name="Duarte A.S."/>
            <person name="Jorrin-Novo J.V."/>
            <person name="Van De Peer Y."/>
            <person name="Deforce D."/>
            <person name="Van Nieuwerburgh F."/>
            <person name="Esteves A.C."/>
            <person name="Alves A."/>
        </authorList>
    </citation>
    <scope>NUCLEOTIDE SEQUENCE</scope>
    <source>
        <strain evidence="1">CBS 339.90</strain>
    </source>
</reference>
<keyword evidence="2" id="KW-1185">Reference proteome</keyword>
<proteinExistence type="predicted"/>
<organism evidence="1 2">
    <name type="scientific">Lasiodiplodia hormozganensis</name>
    <dbReference type="NCBI Taxonomy" id="869390"/>
    <lineage>
        <taxon>Eukaryota</taxon>
        <taxon>Fungi</taxon>
        <taxon>Dikarya</taxon>
        <taxon>Ascomycota</taxon>
        <taxon>Pezizomycotina</taxon>
        <taxon>Dothideomycetes</taxon>
        <taxon>Dothideomycetes incertae sedis</taxon>
        <taxon>Botryosphaeriales</taxon>
        <taxon>Botryosphaeriaceae</taxon>
        <taxon>Lasiodiplodia</taxon>
    </lineage>
</organism>
<name>A0AA39WHC8_9PEZI</name>
<accession>A0AA39WHC8</accession>
<gene>
    <name evidence="1" type="ORF">DIS24_g11826</name>
</gene>
<protein>
    <submittedName>
        <fullName evidence="1">Uncharacterized protein</fullName>
    </submittedName>
</protein>
<dbReference type="Proteomes" id="UP001175001">
    <property type="component" value="Unassembled WGS sequence"/>
</dbReference>
<dbReference type="AlphaFoldDB" id="A0AA39WHC8"/>
<sequence>MPNPTEKPVIMLLSLNPTPHFATTYSTLLTHLSTHATTKTFTTAPTALAYLTTTTNNPPSAILITDAAFLHADGSQEEEALQPLLAKLTAYVRAGGSAVFCCRFPRDAPGTGFALDRFFPDAFGLPWRTGGCHHHHRTTTTTTTAPNGGAVGEAAAGAHPRGVESVDDLIKRAIEIGRGREKLRLRPARIEDLEQREIAVAEVGRGWVEWVRDVDAEEEEGEGEEEEEVILGMCGF</sequence>